<proteinExistence type="predicted"/>
<protein>
    <submittedName>
        <fullName evidence="1">Flagellar basal-body rod protein FlgC</fullName>
    </submittedName>
</protein>
<dbReference type="EMBL" id="AJWY01001701">
    <property type="protein sequence ID" value="EKC79416.1"/>
    <property type="molecule type" value="Genomic_DNA"/>
</dbReference>
<name>K1V671_9ZZZZ</name>
<keyword evidence="1" id="KW-0282">Flagellum</keyword>
<keyword evidence="1" id="KW-0969">Cilium</keyword>
<comment type="caution">
    <text evidence="1">The sequence shown here is derived from an EMBL/GenBank/DDBJ whole genome shotgun (WGS) entry which is preliminary data.</text>
</comment>
<organism evidence="1">
    <name type="scientific">human gut metagenome</name>
    <dbReference type="NCBI Taxonomy" id="408170"/>
    <lineage>
        <taxon>unclassified sequences</taxon>
        <taxon>metagenomes</taxon>
        <taxon>organismal metagenomes</taxon>
    </lineage>
</organism>
<feature type="non-terminal residue" evidence="1">
    <location>
        <position position="42"/>
    </location>
</feature>
<gene>
    <name evidence="1" type="ORF">LEA_02461</name>
</gene>
<dbReference type="AlphaFoldDB" id="K1V671"/>
<sequence>MQKHERKIFMAFLNSINIVGSALTAERFKTNIILQNIANQTT</sequence>
<accession>K1V671</accession>
<evidence type="ECO:0000313" key="1">
    <source>
        <dbReference type="EMBL" id="EKC79416.1"/>
    </source>
</evidence>
<keyword evidence="1" id="KW-0966">Cell projection</keyword>
<reference evidence="1" key="1">
    <citation type="journal article" date="2013" name="Environ. Microbiol.">
        <title>Microbiota from the distal guts of lean and obese adolescents exhibit partial functional redundancy besides clear differences in community structure.</title>
        <authorList>
            <person name="Ferrer M."/>
            <person name="Ruiz A."/>
            <person name="Lanza F."/>
            <person name="Haange S.B."/>
            <person name="Oberbach A."/>
            <person name="Till H."/>
            <person name="Bargiela R."/>
            <person name="Campoy C."/>
            <person name="Segura M.T."/>
            <person name="Richter M."/>
            <person name="von Bergen M."/>
            <person name="Seifert J."/>
            <person name="Suarez A."/>
        </authorList>
    </citation>
    <scope>NUCLEOTIDE SEQUENCE</scope>
</reference>